<dbReference type="InterPro" id="IPR012932">
    <property type="entry name" value="VKOR"/>
</dbReference>
<comment type="caution">
    <text evidence="12">The sequence shown here is derived from an EMBL/GenBank/DDBJ whole genome shotgun (WGS) entry which is preliminary data.</text>
</comment>
<dbReference type="GO" id="GO:0016020">
    <property type="term" value="C:membrane"/>
    <property type="evidence" value="ECO:0007669"/>
    <property type="project" value="UniProtKB-SubCell"/>
</dbReference>
<evidence type="ECO:0000259" key="11">
    <source>
        <dbReference type="SMART" id="SM00756"/>
    </source>
</evidence>
<keyword evidence="4" id="KW-0874">Quinone</keyword>
<dbReference type="AlphaFoldDB" id="X0UZ61"/>
<evidence type="ECO:0000256" key="9">
    <source>
        <dbReference type="ARBA" id="ARBA00023284"/>
    </source>
</evidence>
<evidence type="ECO:0000256" key="3">
    <source>
        <dbReference type="ARBA" id="ARBA00022692"/>
    </source>
</evidence>
<evidence type="ECO:0000256" key="1">
    <source>
        <dbReference type="ARBA" id="ARBA00004141"/>
    </source>
</evidence>
<dbReference type="PANTHER" id="PTHR34573">
    <property type="entry name" value="VKC DOMAIN-CONTAINING PROTEIN"/>
    <property type="match status" value="1"/>
</dbReference>
<feature type="transmembrane region" description="Helical" evidence="10">
    <location>
        <begin position="89"/>
        <end position="108"/>
    </location>
</feature>
<evidence type="ECO:0000256" key="2">
    <source>
        <dbReference type="ARBA" id="ARBA00006214"/>
    </source>
</evidence>
<dbReference type="Gene3D" id="1.20.1440.130">
    <property type="entry name" value="VKOR domain"/>
    <property type="match status" value="1"/>
</dbReference>
<keyword evidence="5 10" id="KW-1133">Transmembrane helix</keyword>
<dbReference type="PANTHER" id="PTHR34573:SF1">
    <property type="entry name" value="VITAMIN K EPOXIDE REDUCTASE DOMAIN-CONTAINING PROTEIN"/>
    <property type="match status" value="1"/>
</dbReference>
<comment type="similarity">
    <text evidence="2">Belongs to the VKOR family.</text>
</comment>
<dbReference type="SMART" id="SM00756">
    <property type="entry name" value="VKc"/>
    <property type="match status" value="1"/>
</dbReference>
<keyword evidence="9" id="KW-0676">Redox-active center</keyword>
<evidence type="ECO:0000256" key="10">
    <source>
        <dbReference type="SAM" id="Phobius"/>
    </source>
</evidence>
<dbReference type="GO" id="GO:0048038">
    <property type="term" value="F:quinone binding"/>
    <property type="evidence" value="ECO:0007669"/>
    <property type="project" value="UniProtKB-KW"/>
</dbReference>
<feature type="transmembrane region" description="Helical" evidence="10">
    <location>
        <begin position="7"/>
        <end position="29"/>
    </location>
</feature>
<accession>X0UZ61</accession>
<comment type="subcellular location">
    <subcellularLocation>
        <location evidence="1">Membrane</location>
        <topology evidence="1">Multi-pass membrane protein</topology>
    </subcellularLocation>
</comment>
<organism evidence="12">
    <name type="scientific">marine sediment metagenome</name>
    <dbReference type="NCBI Taxonomy" id="412755"/>
    <lineage>
        <taxon>unclassified sequences</taxon>
        <taxon>metagenomes</taxon>
        <taxon>ecological metagenomes</taxon>
    </lineage>
</organism>
<dbReference type="Pfam" id="PF07884">
    <property type="entry name" value="VKOR"/>
    <property type="match status" value="1"/>
</dbReference>
<evidence type="ECO:0000256" key="7">
    <source>
        <dbReference type="ARBA" id="ARBA00023136"/>
    </source>
</evidence>
<reference evidence="12" key="1">
    <citation type="journal article" date="2014" name="Front. Microbiol.">
        <title>High frequency of phylogenetically diverse reductive dehalogenase-homologous genes in deep subseafloor sedimentary metagenomes.</title>
        <authorList>
            <person name="Kawai M."/>
            <person name="Futagami T."/>
            <person name="Toyoda A."/>
            <person name="Takaki Y."/>
            <person name="Nishi S."/>
            <person name="Hori S."/>
            <person name="Arai W."/>
            <person name="Tsubouchi T."/>
            <person name="Morono Y."/>
            <person name="Uchiyama I."/>
            <person name="Ito T."/>
            <person name="Fujiyama A."/>
            <person name="Inagaki F."/>
            <person name="Takami H."/>
        </authorList>
    </citation>
    <scope>NUCLEOTIDE SEQUENCE</scope>
    <source>
        <strain evidence="12">Expedition CK06-06</strain>
    </source>
</reference>
<evidence type="ECO:0000313" key="12">
    <source>
        <dbReference type="EMBL" id="GAG11124.1"/>
    </source>
</evidence>
<feature type="domain" description="Vitamin K epoxide reductase" evidence="11">
    <location>
        <begin position="6"/>
        <end position="141"/>
    </location>
</feature>
<keyword evidence="6" id="KW-0560">Oxidoreductase</keyword>
<gene>
    <name evidence="12" type="ORF">S01H1_33442</name>
</gene>
<keyword evidence="8" id="KW-1015">Disulfide bond</keyword>
<protein>
    <recommendedName>
        <fullName evidence="11">Vitamin K epoxide reductase domain-containing protein</fullName>
    </recommendedName>
</protein>
<evidence type="ECO:0000256" key="6">
    <source>
        <dbReference type="ARBA" id="ARBA00023002"/>
    </source>
</evidence>
<dbReference type="InterPro" id="IPR044698">
    <property type="entry name" value="VKOR/LTO1"/>
</dbReference>
<dbReference type="GO" id="GO:0016491">
    <property type="term" value="F:oxidoreductase activity"/>
    <property type="evidence" value="ECO:0007669"/>
    <property type="project" value="UniProtKB-KW"/>
</dbReference>
<evidence type="ECO:0000256" key="5">
    <source>
        <dbReference type="ARBA" id="ARBA00022989"/>
    </source>
</evidence>
<sequence>PLTTGDFLRWGALAVLAMAGMGVAAYLTYSHYADQTIMCAGMSGCAAVENSEYSTLLDIPVGLLGMLFSAGLLALVVARVARLPLTEEWAPLAAFSMTLTGVAFAAYLTYIELFVLDAICIWCTSFAGIVTVAWLITLVDVLAPINE</sequence>
<feature type="non-terminal residue" evidence="12">
    <location>
        <position position="1"/>
    </location>
</feature>
<dbReference type="CDD" id="cd12916">
    <property type="entry name" value="VKOR_1"/>
    <property type="match status" value="1"/>
</dbReference>
<feature type="transmembrane region" description="Helical" evidence="10">
    <location>
        <begin position="59"/>
        <end position="77"/>
    </location>
</feature>
<dbReference type="EMBL" id="BARS01020764">
    <property type="protein sequence ID" value="GAG11124.1"/>
    <property type="molecule type" value="Genomic_DNA"/>
</dbReference>
<proteinExistence type="inferred from homology"/>
<evidence type="ECO:0000256" key="4">
    <source>
        <dbReference type="ARBA" id="ARBA00022719"/>
    </source>
</evidence>
<feature type="transmembrane region" description="Helical" evidence="10">
    <location>
        <begin position="114"/>
        <end position="143"/>
    </location>
</feature>
<dbReference type="InterPro" id="IPR038354">
    <property type="entry name" value="VKOR_sf"/>
</dbReference>
<evidence type="ECO:0000256" key="8">
    <source>
        <dbReference type="ARBA" id="ARBA00023157"/>
    </source>
</evidence>
<keyword evidence="3 10" id="KW-0812">Transmembrane</keyword>
<name>X0UZ61_9ZZZZ</name>
<keyword evidence="7 10" id="KW-0472">Membrane</keyword>